<protein>
    <submittedName>
        <fullName evidence="1">Copia protein</fullName>
    </submittedName>
</protein>
<comment type="caution">
    <text evidence="1">The sequence shown here is derived from an EMBL/GenBank/DDBJ whole genome shotgun (WGS) entry which is preliminary data.</text>
</comment>
<dbReference type="AlphaFoldDB" id="A0AAV4SIB1"/>
<accession>A0AAV4SIB1</accession>
<dbReference type="Pfam" id="PF14223">
    <property type="entry name" value="Retrotran_gag_2"/>
    <property type="match status" value="1"/>
</dbReference>
<proteinExistence type="predicted"/>
<dbReference type="EMBL" id="BPLQ01007925">
    <property type="protein sequence ID" value="GIY33292.1"/>
    <property type="molecule type" value="Genomic_DNA"/>
</dbReference>
<sequence length="218" mass="25077">MVSPGFEPKPIVPSLEPLGHQAPNCWDTVYGTETALVEVVILKQVKDCKIRKSLAYSVIYLNTEKSHRHFIVDIDDQTNVFEKMKHFWLDYRARTVVLTNEYLSCRNTEGEIIGLHTACLRQLVNQLKNAGAPVAECYQSFQVIRYLPEEFSRIIQNIYCQLPSQMPKGDILSKLLHPNNSEEMDEIEELPYRNIIVCSVYTANRTRPDISYAVNRLA</sequence>
<gene>
    <name evidence="1" type="primary">GIP_131</name>
    <name evidence="1" type="ORF">CDAR_462011</name>
</gene>
<keyword evidence="2" id="KW-1185">Reference proteome</keyword>
<evidence type="ECO:0000313" key="2">
    <source>
        <dbReference type="Proteomes" id="UP001054837"/>
    </source>
</evidence>
<dbReference type="Proteomes" id="UP001054837">
    <property type="component" value="Unassembled WGS sequence"/>
</dbReference>
<name>A0AAV4SIB1_9ARAC</name>
<reference evidence="1 2" key="1">
    <citation type="submission" date="2021-06" db="EMBL/GenBank/DDBJ databases">
        <title>Caerostris darwini draft genome.</title>
        <authorList>
            <person name="Kono N."/>
            <person name="Arakawa K."/>
        </authorList>
    </citation>
    <scope>NUCLEOTIDE SEQUENCE [LARGE SCALE GENOMIC DNA]</scope>
</reference>
<evidence type="ECO:0000313" key="1">
    <source>
        <dbReference type="EMBL" id="GIY33292.1"/>
    </source>
</evidence>
<organism evidence="1 2">
    <name type="scientific">Caerostris darwini</name>
    <dbReference type="NCBI Taxonomy" id="1538125"/>
    <lineage>
        <taxon>Eukaryota</taxon>
        <taxon>Metazoa</taxon>
        <taxon>Ecdysozoa</taxon>
        <taxon>Arthropoda</taxon>
        <taxon>Chelicerata</taxon>
        <taxon>Arachnida</taxon>
        <taxon>Araneae</taxon>
        <taxon>Araneomorphae</taxon>
        <taxon>Entelegynae</taxon>
        <taxon>Araneoidea</taxon>
        <taxon>Araneidae</taxon>
        <taxon>Caerostris</taxon>
    </lineage>
</organism>